<feature type="compositionally biased region" description="Acidic residues" evidence="1">
    <location>
        <begin position="76"/>
        <end position="95"/>
    </location>
</feature>
<dbReference type="Pfam" id="PF01636">
    <property type="entry name" value="APH"/>
    <property type="match status" value="1"/>
</dbReference>
<feature type="compositionally biased region" description="Acidic residues" evidence="1">
    <location>
        <begin position="184"/>
        <end position="194"/>
    </location>
</feature>
<protein>
    <recommendedName>
        <fullName evidence="2">Aminoglycoside phosphotransferase domain-containing protein</fullName>
    </recommendedName>
</protein>
<gene>
    <name evidence="3" type="ORF">PG996_003786</name>
</gene>
<name>A0ABR1W500_9PEZI</name>
<comment type="caution">
    <text evidence="3">The sequence shown here is derived from an EMBL/GenBank/DDBJ whole genome shotgun (WGS) entry which is preliminary data.</text>
</comment>
<dbReference type="EMBL" id="JAQQWM010000002">
    <property type="protein sequence ID" value="KAK8077616.1"/>
    <property type="molecule type" value="Genomic_DNA"/>
</dbReference>
<evidence type="ECO:0000256" key="1">
    <source>
        <dbReference type="SAM" id="MobiDB-lite"/>
    </source>
</evidence>
<accession>A0ABR1W500</accession>
<proteinExistence type="predicted"/>
<dbReference type="InterPro" id="IPR002575">
    <property type="entry name" value="Aminoglycoside_PTrfase"/>
</dbReference>
<dbReference type="Proteomes" id="UP001446871">
    <property type="component" value="Unassembled WGS sequence"/>
</dbReference>
<feature type="region of interest" description="Disordered" evidence="1">
    <location>
        <begin position="178"/>
        <end position="212"/>
    </location>
</feature>
<dbReference type="Gene3D" id="3.90.1200.10">
    <property type="match status" value="1"/>
</dbReference>
<organism evidence="3 4">
    <name type="scientific">Apiospora saccharicola</name>
    <dbReference type="NCBI Taxonomy" id="335842"/>
    <lineage>
        <taxon>Eukaryota</taxon>
        <taxon>Fungi</taxon>
        <taxon>Dikarya</taxon>
        <taxon>Ascomycota</taxon>
        <taxon>Pezizomycotina</taxon>
        <taxon>Sordariomycetes</taxon>
        <taxon>Xylariomycetidae</taxon>
        <taxon>Amphisphaeriales</taxon>
        <taxon>Apiosporaceae</taxon>
        <taxon>Apiospora</taxon>
    </lineage>
</organism>
<feature type="compositionally biased region" description="Low complexity" evidence="1">
    <location>
        <begin position="195"/>
        <end position="212"/>
    </location>
</feature>
<feature type="domain" description="Aminoglycoside phosphotransferase" evidence="2">
    <location>
        <begin position="9"/>
        <end position="50"/>
    </location>
</feature>
<evidence type="ECO:0000313" key="3">
    <source>
        <dbReference type="EMBL" id="KAK8077616.1"/>
    </source>
</evidence>
<dbReference type="SUPFAM" id="SSF56112">
    <property type="entry name" value="Protein kinase-like (PK-like)"/>
    <property type="match status" value="1"/>
</dbReference>
<evidence type="ECO:0000259" key="2">
    <source>
        <dbReference type="Pfam" id="PF01636"/>
    </source>
</evidence>
<reference evidence="3 4" key="1">
    <citation type="submission" date="2023-01" db="EMBL/GenBank/DDBJ databases">
        <title>Analysis of 21 Apiospora genomes using comparative genomics revels a genus with tremendous synthesis potential of carbohydrate active enzymes and secondary metabolites.</title>
        <authorList>
            <person name="Sorensen T."/>
        </authorList>
    </citation>
    <scope>NUCLEOTIDE SEQUENCE [LARGE SCALE GENOMIC DNA]</scope>
    <source>
        <strain evidence="3 4">CBS 83171</strain>
    </source>
</reference>
<keyword evidence="4" id="KW-1185">Reference proteome</keyword>
<dbReference type="InterPro" id="IPR011009">
    <property type="entry name" value="Kinase-like_dom_sf"/>
</dbReference>
<feature type="region of interest" description="Disordered" evidence="1">
    <location>
        <begin position="74"/>
        <end position="121"/>
    </location>
</feature>
<evidence type="ECO:0000313" key="4">
    <source>
        <dbReference type="Proteomes" id="UP001446871"/>
    </source>
</evidence>
<sequence>MVQGMVDLELFQPENDRICLQHPDFFPRNIMVDFTPDPGITGIIDWDNANFVPRFAARVPPRWLWQTSWWKHEDKEDQAEEENGRDDEDDEDKECEDGKNEFYWVEEPLDTEGNAPETPEDAEIKRVFEEAVGECWIEEATSPWFPLARRILQFSQRTLFWGWDFELITEWKERWDTLFPQEPDGSECSEDSDAASDQSADSDTASDVADTS</sequence>